<feature type="transmembrane region" description="Helical" evidence="3">
    <location>
        <begin position="348"/>
        <end position="371"/>
    </location>
</feature>
<dbReference type="InterPro" id="IPR011701">
    <property type="entry name" value="MFS"/>
</dbReference>
<feature type="transmembrane region" description="Helical" evidence="3">
    <location>
        <begin position="261"/>
        <end position="283"/>
    </location>
</feature>
<organism evidence="4 5">
    <name type="scientific">Lentinula raphanica</name>
    <dbReference type="NCBI Taxonomy" id="153919"/>
    <lineage>
        <taxon>Eukaryota</taxon>
        <taxon>Fungi</taxon>
        <taxon>Dikarya</taxon>
        <taxon>Basidiomycota</taxon>
        <taxon>Agaricomycotina</taxon>
        <taxon>Agaricomycetes</taxon>
        <taxon>Agaricomycetidae</taxon>
        <taxon>Agaricales</taxon>
        <taxon>Marasmiineae</taxon>
        <taxon>Omphalotaceae</taxon>
        <taxon>Lentinula</taxon>
    </lineage>
</organism>
<feature type="transmembrane region" description="Helical" evidence="3">
    <location>
        <begin position="383"/>
        <end position="400"/>
    </location>
</feature>
<keyword evidence="3" id="KW-1133">Transmembrane helix</keyword>
<dbReference type="GO" id="GO:0016020">
    <property type="term" value="C:membrane"/>
    <property type="evidence" value="ECO:0007669"/>
    <property type="project" value="UniProtKB-SubCell"/>
</dbReference>
<proteinExistence type="inferred from homology"/>
<feature type="transmembrane region" description="Helical" evidence="3">
    <location>
        <begin position="129"/>
        <end position="148"/>
    </location>
</feature>
<evidence type="ECO:0000256" key="1">
    <source>
        <dbReference type="ARBA" id="ARBA00004141"/>
    </source>
</evidence>
<feature type="transmembrane region" description="Helical" evidence="3">
    <location>
        <begin position="218"/>
        <end position="240"/>
    </location>
</feature>
<keyword evidence="5" id="KW-1185">Reference proteome</keyword>
<evidence type="ECO:0000313" key="5">
    <source>
        <dbReference type="Proteomes" id="UP001163846"/>
    </source>
</evidence>
<evidence type="ECO:0000256" key="2">
    <source>
        <dbReference type="ARBA" id="ARBA00006727"/>
    </source>
</evidence>
<feature type="transmembrane region" description="Helical" evidence="3">
    <location>
        <begin position="59"/>
        <end position="80"/>
    </location>
</feature>
<keyword evidence="3" id="KW-0472">Membrane</keyword>
<comment type="similarity">
    <text evidence="2">Belongs to the major facilitator superfamily. Monocarboxylate porter (TC 2.A.1.13) family.</text>
</comment>
<dbReference type="GO" id="GO:0022857">
    <property type="term" value="F:transmembrane transporter activity"/>
    <property type="evidence" value="ECO:0007669"/>
    <property type="project" value="InterPro"/>
</dbReference>
<dbReference type="PANTHER" id="PTHR11360:SF234">
    <property type="entry name" value="MFS-TYPE TRANSPORTER DBAD-RELATED"/>
    <property type="match status" value="1"/>
</dbReference>
<name>A0AA38P928_9AGAR</name>
<feature type="transmembrane region" description="Helical" evidence="3">
    <location>
        <begin position="295"/>
        <end position="313"/>
    </location>
</feature>
<comment type="subcellular location">
    <subcellularLocation>
        <location evidence="1">Membrane</location>
        <topology evidence="1">Multi-pass membrane protein</topology>
    </subcellularLocation>
</comment>
<dbReference type="Gene3D" id="1.20.1250.20">
    <property type="entry name" value="MFS general substrate transporter like domains"/>
    <property type="match status" value="2"/>
</dbReference>
<dbReference type="EMBL" id="MU806176">
    <property type="protein sequence ID" value="KAJ3838563.1"/>
    <property type="molecule type" value="Genomic_DNA"/>
</dbReference>
<accession>A0AA38P928</accession>
<protein>
    <submittedName>
        <fullName evidence="4">Major facilitator superfamily domain-containing protein</fullName>
    </submittedName>
</protein>
<dbReference type="InterPro" id="IPR036259">
    <property type="entry name" value="MFS_trans_sf"/>
</dbReference>
<feature type="transmembrane region" description="Helical" evidence="3">
    <location>
        <begin position="187"/>
        <end position="206"/>
    </location>
</feature>
<dbReference type="PANTHER" id="PTHR11360">
    <property type="entry name" value="MONOCARBOXYLATE TRANSPORTER"/>
    <property type="match status" value="1"/>
</dbReference>
<dbReference type="Proteomes" id="UP001163846">
    <property type="component" value="Unassembled WGS sequence"/>
</dbReference>
<dbReference type="SUPFAM" id="SSF103473">
    <property type="entry name" value="MFS general substrate transporter"/>
    <property type="match status" value="1"/>
</dbReference>
<feature type="transmembrane region" description="Helical" evidence="3">
    <location>
        <begin position="320"/>
        <end position="342"/>
    </location>
</feature>
<dbReference type="AlphaFoldDB" id="A0AA38P928"/>
<feature type="transmembrane region" description="Helical" evidence="3">
    <location>
        <begin position="100"/>
        <end position="122"/>
    </location>
</feature>
<evidence type="ECO:0000256" key="3">
    <source>
        <dbReference type="SAM" id="Phobius"/>
    </source>
</evidence>
<gene>
    <name evidence="4" type="ORF">F5878DRAFT_619231</name>
</gene>
<dbReference type="Pfam" id="PF07690">
    <property type="entry name" value="MFS_1"/>
    <property type="match status" value="1"/>
</dbReference>
<sequence length="448" mass="48465">MMEMKQESILLTAAENVAFKRNVSTDFTTPEDNANAQANDHEERHDIDPFEVPDGGARAWLCVFGGFMISITCYGVANTFGVFEDFYSANQLSAQSLNNISWIGSLQLCLILLVGCVSGPLCDAGYFKHLIGTGGLLFFFCLMMTSISTEYYQYLLSQGVGVGLAQGLLFTPGMAVLAHHFKHYRTLVFGIFAAGASIGGVILPIALQRLFDEVGFVWGVRILAFIVIACVGTGFVCCTTRFPPRKGGRVLDIRVFRTPEYTLLVLGAGFVGLGLYAPLNFGVVYATNHGMSQRLAFYSLAILNAGSLVGRTLPNAIATVFGPLNLLIMACTLSAVSLYVWFEARDNAGILVFEALYGIVSGAYVSCLPAATASLAKNANETGLRLGMMFFSTSFFWLVSSPIQGALIGTDGSYLTVCMFSGSTVVLGVCFMLFSRFLVRREKATWNV</sequence>
<feature type="transmembrane region" description="Helical" evidence="3">
    <location>
        <begin position="412"/>
        <end position="434"/>
    </location>
</feature>
<reference evidence="4" key="1">
    <citation type="submission" date="2022-08" db="EMBL/GenBank/DDBJ databases">
        <authorList>
            <consortium name="DOE Joint Genome Institute"/>
            <person name="Min B."/>
            <person name="Riley R."/>
            <person name="Sierra-Patev S."/>
            <person name="Naranjo-Ortiz M."/>
            <person name="Looney B."/>
            <person name="Konkel Z."/>
            <person name="Slot J.C."/>
            <person name="Sakamoto Y."/>
            <person name="Steenwyk J.L."/>
            <person name="Rokas A."/>
            <person name="Carro J."/>
            <person name="Camarero S."/>
            <person name="Ferreira P."/>
            <person name="Molpeceres G."/>
            <person name="Ruiz-Duenas F.J."/>
            <person name="Serrano A."/>
            <person name="Henrissat B."/>
            <person name="Drula E."/>
            <person name="Hughes K.W."/>
            <person name="Mata J.L."/>
            <person name="Ishikawa N.K."/>
            <person name="Vargas-Isla R."/>
            <person name="Ushijima S."/>
            <person name="Smith C.A."/>
            <person name="Ahrendt S."/>
            <person name="Andreopoulos W."/>
            <person name="He G."/>
            <person name="Labutti K."/>
            <person name="Lipzen A."/>
            <person name="Ng V."/>
            <person name="Sandor L."/>
            <person name="Barry K."/>
            <person name="Martinez A.T."/>
            <person name="Xiao Y."/>
            <person name="Gibbons J.G."/>
            <person name="Terashima K."/>
            <person name="Hibbett D.S."/>
            <person name="Grigoriev I.V."/>
        </authorList>
    </citation>
    <scope>NUCLEOTIDE SEQUENCE</scope>
    <source>
        <strain evidence="4">TFB9207</strain>
    </source>
</reference>
<keyword evidence="3" id="KW-0812">Transmembrane</keyword>
<feature type="transmembrane region" description="Helical" evidence="3">
    <location>
        <begin position="154"/>
        <end position="175"/>
    </location>
</feature>
<evidence type="ECO:0000313" key="4">
    <source>
        <dbReference type="EMBL" id="KAJ3838563.1"/>
    </source>
</evidence>
<dbReference type="InterPro" id="IPR050327">
    <property type="entry name" value="Proton-linked_MCT"/>
</dbReference>
<comment type="caution">
    <text evidence="4">The sequence shown here is derived from an EMBL/GenBank/DDBJ whole genome shotgun (WGS) entry which is preliminary data.</text>
</comment>